<evidence type="ECO:0000259" key="2">
    <source>
        <dbReference type="Pfam" id="PF00582"/>
    </source>
</evidence>
<dbReference type="CDD" id="cd23659">
    <property type="entry name" value="USP_At3g01520-like"/>
    <property type="match status" value="1"/>
</dbReference>
<protein>
    <submittedName>
        <fullName evidence="3">Stress response protein nhaX</fullName>
    </submittedName>
</protein>
<dbReference type="Gene3D" id="3.40.50.620">
    <property type="entry name" value="HUPs"/>
    <property type="match status" value="1"/>
</dbReference>
<dbReference type="Proteomes" id="UP000762676">
    <property type="component" value="Unassembled WGS sequence"/>
</dbReference>
<dbReference type="EMBL" id="BMAT01007386">
    <property type="protein sequence ID" value="GFR63140.1"/>
    <property type="molecule type" value="Genomic_DNA"/>
</dbReference>
<comment type="caution">
    <text evidence="3">The sequence shown here is derived from an EMBL/GenBank/DDBJ whole genome shotgun (WGS) entry which is preliminary data.</text>
</comment>
<dbReference type="Pfam" id="PF00582">
    <property type="entry name" value="Usp"/>
    <property type="match status" value="1"/>
</dbReference>
<proteinExistence type="predicted"/>
<evidence type="ECO:0000313" key="3">
    <source>
        <dbReference type="EMBL" id="GFR63140.1"/>
    </source>
</evidence>
<dbReference type="PANTHER" id="PTHR46989:SF3">
    <property type="entry name" value="USPA DOMAIN-CONTAINING PROTEIN"/>
    <property type="match status" value="1"/>
</dbReference>
<dbReference type="PRINTS" id="PR01438">
    <property type="entry name" value="UNVRSLSTRESS"/>
</dbReference>
<gene>
    <name evidence="3" type="ORF">ElyMa_003596900</name>
</gene>
<evidence type="ECO:0000313" key="4">
    <source>
        <dbReference type="Proteomes" id="UP000762676"/>
    </source>
</evidence>
<name>A0AAV4ERY3_9GAST</name>
<feature type="domain" description="UspA" evidence="2">
    <location>
        <begin position="36"/>
        <end position="163"/>
    </location>
</feature>
<evidence type="ECO:0000256" key="1">
    <source>
        <dbReference type="SAM" id="MobiDB-lite"/>
    </source>
</evidence>
<sequence length="188" mass="20741">MCSIFRCFTSDITEEEETDCIKRPSCLSDVREISQRRVLIGMDGSSNAEDAFHWYLKDIFKHGDTVIIGFCPDLTFGLGEKINNLCGDTEGTTTTVDKARERANTIHNSLQEMLDRAGLMGSVHMIVSANPGHALVKEAEQEGACMIVIGCRGHGLLRRTMLGTDKTDDDEEEEDDEEDDDGDDCGDG</sequence>
<feature type="compositionally biased region" description="Acidic residues" evidence="1">
    <location>
        <begin position="167"/>
        <end position="188"/>
    </location>
</feature>
<reference evidence="3 4" key="1">
    <citation type="journal article" date="2021" name="Elife">
        <title>Chloroplast acquisition without the gene transfer in kleptoplastic sea slugs, Plakobranchus ocellatus.</title>
        <authorList>
            <person name="Maeda T."/>
            <person name="Takahashi S."/>
            <person name="Yoshida T."/>
            <person name="Shimamura S."/>
            <person name="Takaki Y."/>
            <person name="Nagai Y."/>
            <person name="Toyoda A."/>
            <person name="Suzuki Y."/>
            <person name="Arimoto A."/>
            <person name="Ishii H."/>
            <person name="Satoh N."/>
            <person name="Nishiyama T."/>
            <person name="Hasebe M."/>
            <person name="Maruyama T."/>
            <person name="Minagawa J."/>
            <person name="Obokata J."/>
            <person name="Shigenobu S."/>
        </authorList>
    </citation>
    <scope>NUCLEOTIDE SEQUENCE [LARGE SCALE GENOMIC DNA]</scope>
</reference>
<dbReference type="InterPro" id="IPR014729">
    <property type="entry name" value="Rossmann-like_a/b/a_fold"/>
</dbReference>
<dbReference type="AlphaFoldDB" id="A0AAV4ERY3"/>
<dbReference type="InterPro" id="IPR006015">
    <property type="entry name" value="Universal_stress_UspA"/>
</dbReference>
<feature type="region of interest" description="Disordered" evidence="1">
    <location>
        <begin position="163"/>
        <end position="188"/>
    </location>
</feature>
<dbReference type="SUPFAM" id="SSF52402">
    <property type="entry name" value="Adenine nucleotide alpha hydrolases-like"/>
    <property type="match status" value="1"/>
</dbReference>
<dbReference type="PANTHER" id="PTHR46989">
    <property type="entry name" value="USP DOMAIN-CONTAINING PROTEIN"/>
    <property type="match status" value="1"/>
</dbReference>
<organism evidence="3 4">
    <name type="scientific">Elysia marginata</name>
    <dbReference type="NCBI Taxonomy" id="1093978"/>
    <lineage>
        <taxon>Eukaryota</taxon>
        <taxon>Metazoa</taxon>
        <taxon>Spiralia</taxon>
        <taxon>Lophotrochozoa</taxon>
        <taxon>Mollusca</taxon>
        <taxon>Gastropoda</taxon>
        <taxon>Heterobranchia</taxon>
        <taxon>Euthyneura</taxon>
        <taxon>Panpulmonata</taxon>
        <taxon>Sacoglossa</taxon>
        <taxon>Placobranchoidea</taxon>
        <taxon>Plakobranchidae</taxon>
        <taxon>Elysia</taxon>
    </lineage>
</organism>
<accession>A0AAV4ERY3</accession>
<keyword evidence="4" id="KW-1185">Reference proteome</keyword>
<dbReference type="InterPro" id="IPR006016">
    <property type="entry name" value="UspA"/>
</dbReference>